<feature type="region of interest" description="Disordered" evidence="6">
    <location>
        <begin position="155"/>
        <end position="241"/>
    </location>
</feature>
<keyword evidence="3 5" id="KW-0833">Ubl conjugation pathway</keyword>
<evidence type="ECO:0000256" key="4">
    <source>
        <dbReference type="ARBA" id="ARBA00023315"/>
    </source>
</evidence>
<dbReference type="InterPro" id="IPR030700">
    <property type="entry name" value="N-end_Aminoacyl_Trfase"/>
</dbReference>
<evidence type="ECO:0000259" key="8">
    <source>
        <dbReference type="Pfam" id="PF04377"/>
    </source>
</evidence>
<comment type="similarity">
    <text evidence="1 5">Belongs to the R-transferase family.</text>
</comment>
<feature type="region of interest" description="Disordered" evidence="6">
    <location>
        <begin position="102"/>
        <end position="127"/>
    </location>
</feature>
<evidence type="ECO:0000256" key="2">
    <source>
        <dbReference type="ARBA" id="ARBA00022679"/>
    </source>
</evidence>
<dbReference type="PIRSF" id="PIRSF037207">
    <property type="entry name" value="ATE1_euk"/>
    <property type="match status" value="1"/>
</dbReference>
<dbReference type="AlphaFoldDB" id="A0AAQ5X2P2"/>
<reference evidence="9 10" key="1">
    <citation type="submission" date="2022-01" db="EMBL/GenBank/DDBJ databases">
        <title>A chromosome-scale genome assembly of the false clownfish, Amphiprion ocellaris.</title>
        <authorList>
            <person name="Ryu T."/>
        </authorList>
    </citation>
    <scope>NUCLEOTIDE SEQUENCE [LARGE SCALE GENOMIC DNA]</scope>
</reference>
<proteinExistence type="inferred from homology"/>
<accession>A0AAQ5X2P2</accession>
<protein>
    <recommendedName>
        <fullName evidence="5">Arginyl-tRNA--protein transferase 1</fullName>
        <shortName evidence="5">Arginyltransferase 1</shortName>
        <shortName evidence="5">R-transferase 1</shortName>
        <ecNumber evidence="5">2.3.2.8</ecNumber>
    </recommendedName>
    <alternativeName>
        <fullName evidence="5">Arginine-tRNA--protein transferase 1</fullName>
    </alternativeName>
</protein>
<dbReference type="PANTHER" id="PTHR21367:SF1">
    <property type="entry name" value="ARGINYL-TRNA--PROTEIN TRANSFERASE 1"/>
    <property type="match status" value="1"/>
</dbReference>
<comment type="catalytic activity">
    <reaction evidence="5">
        <text>an N-terminal L-alpha-aminoacyl-[protein] + L-arginyl-tRNA(Arg) = an N-terminal L-arginyl-L-aminoacyl-[protein] + tRNA(Arg) + H(+)</text>
        <dbReference type="Rhea" id="RHEA:10208"/>
        <dbReference type="Rhea" id="RHEA-COMP:9658"/>
        <dbReference type="Rhea" id="RHEA-COMP:9673"/>
        <dbReference type="Rhea" id="RHEA-COMP:10636"/>
        <dbReference type="Rhea" id="RHEA-COMP:10638"/>
        <dbReference type="ChEBI" id="CHEBI:15378"/>
        <dbReference type="ChEBI" id="CHEBI:78442"/>
        <dbReference type="ChEBI" id="CHEBI:78513"/>
        <dbReference type="ChEBI" id="CHEBI:78597"/>
        <dbReference type="ChEBI" id="CHEBI:83562"/>
        <dbReference type="EC" id="2.3.2.8"/>
    </reaction>
</comment>
<dbReference type="Proteomes" id="UP001501940">
    <property type="component" value="Chromosome 16"/>
</dbReference>
<evidence type="ECO:0000256" key="5">
    <source>
        <dbReference type="PIRNR" id="PIRNR037207"/>
    </source>
</evidence>
<evidence type="ECO:0000256" key="6">
    <source>
        <dbReference type="SAM" id="MobiDB-lite"/>
    </source>
</evidence>
<evidence type="ECO:0000259" key="7">
    <source>
        <dbReference type="Pfam" id="PF04376"/>
    </source>
</evidence>
<evidence type="ECO:0000256" key="3">
    <source>
        <dbReference type="ARBA" id="ARBA00022786"/>
    </source>
</evidence>
<feature type="domain" description="N-end rule aminoacyl transferase C-terminal" evidence="8">
    <location>
        <begin position="256"/>
        <end position="376"/>
    </location>
</feature>
<evidence type="ECO:0000256" key="1">
    <source>
        <dbReference type="ARBA" id="ARBA00009991"/>
    </source>
</evidence>
<feature type="domain" description="N-end aminoacyl transferase N-terminal" evidence="7">
    <location>
        <begin position="20"/>
        <end position="90"/>
    </location>
</feature>
<dbReference type="Ensembl" id="ENSAOCT00000080789.1">
    <property type="protein sequence ID" value="ENSAOCP00000035197.1"/>
    <property type="gene ID" value="ENSAOCG00000013275.2"/>
</dbReference>
<feature type="compositionally biased region" description="Basic and acidic residues" evidence="6">
    <location>
        <begin position="202"/>
        <end position="221"/>
    </location>
</feature>
<comment type="function">
    <text evidence="5">Involved in the post-translational conjugation of arginine to the N-terminal aspartate or glutamate of a protein. This arginylation is required for degradation of the protein via the ubiquitin pathway.</text>
</comment>
<keyword evidence="10" id="KW-1185">Reference proteome</keyword>
<organism evidence="9 10">
    <name type="scientific">Amphiprion ocellaris</name>
    <name type="common">Clown anemonefish</name>
    <dbReference type="NCBI Taxonomy" id="80972"/>
    <lineage>
        <taxon>Eukaryota</taxon>
        <taxon>Metazoa</taxon>
        <taxon>Chordata</taxon>
        <taxon>Craniata</taxon>
        <taxon>Vertebrata</taxon>
        <taxon>Euteleostomi</taxon>
        <taxon>Actinopterygii</taxon>
        <taxon>Neopterygii</taxon>
        <taxon>Teleostei</taxon>
        <taxon>Neoteleostei</taxon>
        <taxon>Acanthomorphata</taxon>
        <taxon>Ovalentaria</taxon>
        <taxon>Pomacentridae</taxon>
        <taxon>Amphiprion</taxon>
    </lineage>
</organism>
<evidence type="ECO:0000313" key="10">
    <source>
        <dbReference type="Proteomes" id="UP001501940"/>
    </source>
</evidence>
<reference evidence="9" key="3">
    <citation type="submission" date="2025-09" db="UniProtKB">
        <authorList>
            <consortium name="Ensembl"/>
        </authorList>
    </citation>
    <scope>IDENTIFICATION</scope>
</reference>
<dbReference type="SUPFAM" id="SSF55729">
    <property type="entry name" value="Acyl-CoA N-acyltransferases (Nat)"/>
    <property type="match status" value="1"/>
</dbReference>
<dbReference type="Pfam" id="PF04377">
    <property type="entry name" value="ATE_C"/>
    <property type="match status" value="1"/>
</dbReference>
<sequence>MAGNKSYTIVEYFGGDDGYRCGYCKNQIGNFSHGMWSHTMTVQDYQDLIDRGWRRSGKYVYKPILKKTCCPQYTIRCHALKFQPSKSHKKILKKMSKFISKGELPKGEEDGEPMDSGCGEAGPREPSKVCHSEVKCAAITDIQKEVAECPTITEGQKKAGDAAPTGSETSQKDPVSVPDGRTAAAAPKPGMGADPSRPICRKAKDLRKERRLQKDQMRQHTDGVSSIVSPAHPAPTHTNQPKPLEEFINESLPENSSHCLEFRRFLCDSPLEAEYSPDGPEVGYGSFHQQYWLDGRIVAVGVIDILPTCVSSVYLYYHPDFASLSLGSYSALREIAFTRQLQKQSPKLSYYYLGFYIHSCPKMRYKGQYRPSDLLCPETYIWVPIERCLPHLENSRYARFNQDPDAGDARVLKDVGRALVLYRRTVMPYAAYSRKRKGSSDETEVQQYAGLVGQDCAERILLYRS</sequence>
<dbReference type="InterPro" id="IPR016181">
    <property type="entry name" value="Acyl_CoA_acyltransferase"/>
</dbReference>
<gene>
    <name evidence="9" type="primary">ATE1</name>
</gene>
<evidence type="ECO:0000313" key="9">
    <source>
        <dbReference type="Ensembl" id="ENSAOCP00000035197.1"/>
    </source>
</evidence>
<dbReference type="InterPro" id="IPR007472">
    <property type="entry name" value="N-end_Aminoacyl_Trfase_C"/>
</dbReference>
<keyword evidence="2 5" id="KW-0808">Transferase</keyword>
<dbReference type="InterPro" id="IPR007471">
    <property type="entry name" value="N-end_Aminoacyl_Trfase_N"/>
</dbReference>
<dbReference type="Pfam" id="PF04376">
    <property type="entry name" value="ATE_N"/>
    <property type="match status" value="1"/>
</dbReference>
<dbReference type="EC" id="2.3.2.8" evidence="5"/>
<dbReference type="GeneTree" id="ENSGT00500000044926"/>
<dbReference type="GO" id="GO:0004057">
    <property type="term" value="F:arginyl-tRNA--protein transferase activity"/>
    <property type="evidence" value="ECO:0007669"/>
    <property type="project" value="UniProtKB-EC"/>
</dbReference>
<name>A0AAQ5X2P2_AMPOC</name>
<keyword evidence="4 5" id="KW-0012">Acyltransferase</keyword>
<reference evidence="9" key="2">
    <citation type="submission" date="2025-08" db="UniProtKB">
        <authorList>
            <consortium name="Ensembl"/>
        </authorList>
    </citation>
    <scope>IDENTIFICATION</scope>
</reference>
<dbReference type="GO" id="GO:0005737">
    <property type="term" value="C:cytoplasm"/>
    <property type="evidence" value="ECO:0007669"/>
    <property type="project" value="TreeGrafter"/>
</dbReference>
<dbReference type="PANTHER" id="PTHR21367">
    <property type="entry name" value="ARGININE-TRNA-PROTEIN TRANSFERASE 1"/>
    <property type="match status" value="1"/>
</dbReference>
<dbReference type="InterPro" id="IPR017137">
    <property type="entry name" value="Arg-tRNA-P_Trfase_1_euk"/>
</dbReference>